<name>A0ABQ7CG10_BRACR</name>
<proteinExistence type="predicted"/>
<evidence type="ECO:0000313" key="2">
    <source>
        <dbReference type="EMBL" id="KAF3550631.1"/>
    </source>
</evidence>
<keyword evidence="1" id="KW-0812">Transmembrane</keyword>
<protein>
    <submittedName>
        <fullName evidence="2">Uncharacterized protein</fullName>
    </submittedName>
</protein>
<gene>
    <name evidence="2" type="ORF">DY000_02002164</name>
</gene>
<keyword evidence="1" id="KW-1133">Transmembrane helix</keyword>
<comment type="caution">
    <text evidence="2">The sequence shown here is derived from an EMBL/GenBank/DDBJ whole genome shotgun (WGS) entry which is preliminary data.</text>
</comment>
<accession>A0ABQ7CG10</accession>
<organism evidence="2 3">
    <name type="scientific">Brassica cretica</name>
    <name type="common">Mustard</name>
    <dbReference type="NCBI Taxonomy" id="69181"/>
    <lineage>
        <taxon>Eukaryota</taxon>
        <taxon>Viridiplantae</taxon>
        <taxon>Streptophyta</taxon>
        <taxon>Embryophyta</taxon>
        <taxon>Tracheophyta</taxon>
        <taxon>Spermatophyta</taxon>
        <taxon>Magnoliopsida</taxon>
        <taxon>eudicotyledons</taxon>
        <taxon>Gunneridae</taxon>
        <taxon>Pentapetalae</taxon>
        <taxon>rosids</taxon>
        <taxon>malvids</taxon>
        <taxon>Brassicales</taxon>
        <taxon>Brassicaceae</taxon>
        <taxon>Brassiceae</taxon>
        <taxon>Brassica</taxon>
    </lineage>
</organism>
<feature type="transmembrane region" description="Helical" evidence="1">
    <location>
        <begin position="21"/>
        <end position="42"/>
    </location>
</feature>
<sequence length="100" mass="11044">MQCFSPSLRKDSPISKIAPQFVDFILSLFISLLSYLVAHFIADHVVYGLKLKLWFLGGWLPFPQSGCLYSSRAFLGVGASYLLAGGCASGALDMRFFVSW</sequence>
<evidence type="ECO:0000256" key="1">
    <source>
        <dbReference type="SAM" id="Phobius"/>
    </source>
</evidence>
<dbReference type="Proteomes" id="UP000266723">
    <property type="component" value="Unassembled WGS sequence"/>
</dbReference>
<keyword evidence="3" id="KW-1185">Reference proteome</keyword>
<reference evidence="2 3" key="1">
    <citation type="journal article" date="2020" name="BMC Genomics">
        <title>Intraspecific diversification of the crop wild relative Brassica cretica Lam. using demographic model selection.</title>
        <authorList>
            <person name="Kioukis A."/>
            <person name="Michalopoulou V.A."/>
            <person name="Briers L."/>
            <person name="Pirintsos S."/>
            <person name="Studholme D.J."/>
            <person name="Pavlidis P."/>
            <person name="Sarris P.F."/>
        </authorList>
    </citation>
    <scope>NUCLEOTIDE SEQUENCE [LARGE SCALE GENOMIC DNA]</scope>
    <source>
        <strain evidence="3">cv. PFS-1207/04</strain>
    </source>
</reference>
<feature type="transmembrane region" description="Helical" evidence="1">
    <location>
        <begin position="73"/>
        <end position="92"/>
    </location>
</feature>
<dbReference type="EMBL" id="QGKV02000832">
    <property type="protein sequence ID" value="KAF3550631.1"/>
    <property type="molecule type" value="Genomic_DNA"/>
</dbReference>
<keyword evidence="1" id="KW-0472">Membrane</keyword>
<evidence type="ECO:0000313" key="3">
    <source>
        <dbReference type="Proteomes" id="UP000266723"/>
    </source>
</evidence>